<protein>
    <submittedName>
        <fullName evidence="2">DUF1127 domain-containing protein</fullName>
    </submittedName>
</protein>
<dbReference type="Proteomes" id="UP000295254">
    <property type="component" value="Unassembled WGS sequence"/>
</dbReference>
<dbReference type="STRING" id="95300.SAMN05216558_5018"/>
<accession>A0A1H2PEW8</accession>
<evidence type="ECO:0000313" key="3">
    <source>
        <dbReference type="Proteomes" id="UP000295254"/>
    </source>
</evidence>
<evidence type="ECO:0000313" key="2">
    <source>
        <dbReference type="EMBL" id="TDB66732.1"/>
    </source>
</evidence>
<dbReference type="Pfam" id="PF06568">
    <property type="entry name" value="YjiS-like"/>
    <property type="match status" value="1"/>
</dbReference>
<dbReference type="OrthoDB" id="5588773at2"/>
<keyword evidence="3" id="KW-1185">Reference proteome</keyword>
<dbReference type="EMBL" id="RRZK01000007">
    <property type="protein sequence ID" value="TDB66732.1"/>
    <property type="molecule type" value="Genomic_DNA"/>
</dbReference>
<gene>
    <name evidence="2" type="ORF">EIY72_07640</name>
</gene>
<dbReference type="AlphaFoldDB" id="A0A1H2PEW8"/>
<reference evidence="3" key="1">
    <citation type="journal article" date="2019" name="bioRxiv">
        <title>Bacterially produced spermidine induces plant systemic susceptibility to pathogens.</title>
        <authorList>
            <person name="Melnyk R.A."/>
            <person name="Beskrovnaya P.A."/>
            <person name="Liu Z."/>
            <person name="Song Y."/>
            <person name="Haney C.H."/>
        </authorList>
    </citation>
    <scope>NUCLEOTIDE SEQUENCE [LARGE SCALE GENOMIC DNA]</scope>
    <source>
        <strain evidence="3">Dha-51</strain>
    </source>
</reference>
<dbReference type="RefSeq" id="WP_093228019.1">
    <property type="nucleotide sequence ID" value="NZ_LT629803.1"/>
</dbReference>
<dbReference type="InterPro" id="IPR009506">
    <property type="entry name" value="YjiS-like"/>
</dbReference>
<sequence length="70" mass="8251">MKNPQDVSIPLTQPGPTGVSRLLRYTKWLWETLEKVKTRRLLAELDDRQLSDMGISHCDRANELDKPFWR</sequence>
<evidence type="ECO:0000259" key="1">
    <source>
        <dbReference type="Pfam" id="PF06568"/>
    </source>
</evidence>
<proteinExistence type="predicted"/>
<organism evidence="2 3">
    <name type="scientific">Pseudomonas vancouverensis</name>
    <dbReference type="NCBI Taxonomy" id="95300"/>
    <lineage>
        <taxon>Bacteria</taxon>
        <taxon>Pseudomonadati</taxon>
        <taxon>Pseudomonadota</taxon>
        <taxon>Gammaproteobacteria</taxon>
        <taxon>Pseudomonadales</taxon>
        <taxon>Pseudomonadaceae</taxon>
        <taxon>Pseudomonas</taxon>
    </lineage>
</organism>
<feature type="domain" description="YjiS-like" evidence="1">
    <location>
        <begin position="38"/>
        <end position="60"/>
    </location>
</feature>
<comment type="caution">
    <text evidence="2">The sequence shown here is derived from an EMBL/GenBank/DDBJ whole genome shotgun (WGS) entry which is preliminary data.</text>
</comment>
<name>A0A1H2PEW8_PSEVA</name>